<dbReference type="InterPro" id="IPR036236">
    <property type="entry name" value="Znf_C2H2_sf"/>
</dbReference>
<keyword evidence="1" id="KW-0862">Zinc</keyword>
<proteinExistence type="predicted"/>
<feature type="compositionally biased region" description="Polar residues" evidence="2">
    <location>
        <begin position="84"/>
        <end position="101"/>
    </location>
</feature>
<dbReference type="PROSITE" id="PS00028">
    <property type="entry name" value="ZINC_FINGER_C2H2_1"/>
    <property type="match status" value="2"/>
</dbReference>
<evidence type="ECO:0000256" key="2">
    <source>
        <dbReference type="SAM" id="MobiDB-lite"/>
    </source>
</evidence>
<sequence length="180" mass="20306">MKRTHSERRKVTATTTTTTRSTVRRMRKTANPPALDASRNESDSTPPRPSKRPDPDHPRRTRERLSSIPVRQSAMKKEEDKDTYLSTDSAKCGSDFTTSGPSPGGAHRCKICGSGFERASLLKSHLVEHGNERAFPCFLCGVRFTTKWNLMKHQKCRSHRAAQSRESVHSRGETKLNQVM</sequence>
<feature type="region of interest" description="Disordered" evidence="2">
    <location>
        <begin position="1"/>
        <end position="104"/>
    </location>
</feature>
<keyword evidence="1" id="KW-0863">Zinc-finger</keyword>
<dbReference type="PROSITE" id="PS50157">
    <property type="entry name" value="ZINC_FINGER_C2H2_2"/>
    <property type="match status" value="2"/>
</dbReference>
<protein>
    <submittedName>
        <fullName evidence="4">Immunodeficiency virus type I enhancer-binding protein</fullName>
    </submittedName>
</protein>
<dbReference type="EMBL" id="LUCM01001857">
    <property type="protein sequence ID" value="KAA0198260.1"/>
    <property type="molecule type" value="Genomic_DNA"/>
</dbReference>
<dbReference type="Proteomes" id="UP000728185">
    <property type="component" value="Unassembled WGS sequence"/>
</dbReference>
<dbReference type="GO" id="GO:0008270">
    <property type="term" value="F:zinc ion binding"/>
    <property type="evidence" value="ECO:0007669"/>
    <property type="project" value="UniProtKB-KW"/>
</dbReference>
<evidence type="ECO:0000313" key="5">
    <source>
        <dbReference type="Proteomes" id="UP000728185"/>
    </source>
</evidence>
<feature type="domain" description="C2H2-type" evidence="3">
    <location>
        <begin position="107"/>
        <end position="134"/>
    </location>
</feature>
<dbReference type="InterPro" id="IPR013087">
    <property type="entry name" value="Znf_C2H2_type"/>
</dbReference>
<comment type="caution">
    <text evidence="4">The sequence shown here is derived from an EMBL/GenBank/DDBJ whole genome shotgun (WGS) entry which is preliminary data.</text>
</comment>
<dbReference type="Pfam" id="PF00096">
    <property type="entry name" value="zf-C2H2"/>
    <property type="match status" value="2"/>
</dbReference>
<accession>A0A8E0VNR6</accession>
<evidence type="ECO:0000259" key="3">
    <source>
        <dbReference type="PROSITE" id="PS50157"/>
    </source>
</evidence>
<keyword evidence="5" id="KW-1185">Reference proteome</keyword>
<dbReference type="Gene3D" id="3.30.160.60">
    <property type="entry name" value="Classic Zinc Finger"/>
    <property type="match status" value="1"/>
</dbReference>
<dbReference type="AlphaFoldDB" id="A0A8E0VNR6"/>
<feature type="compositionally biased region" description="Low complexity" evidence="2">
    <location>
        <begin position="12"/>
        <end position="21"/>
    </location>
</feature>
<feature type="domain" description="C2H2-type" evidence="3">
    <location>
        <begin position="135"/>
        <end position="164"/>
    </location>
</feature>
<keyword evidence="1" id="KW-0479">Metal-binding</keyword>
<dbReference type="SMART" id="SM00355">
    <property type="entry name" value="ZnF_C2H2"/>
    <property type="match status" value="2"/>
</dbReference>
<gene>
    <name evidence="4" type="ORF">FBUS_00532</name>
</gene>
<organism evidence="4 5">
    <name type="scientific">Fasciolopsis buskii</name>
    <dbReference type="NCBI Taxonomy" id="27845"/>
    <lineage>
        <taxon>Eukaryota</taxon>
        <taxon>Metazoa</taxon>
        <taxon>Spiralia</taxon>
        <taxon>Lophotrochozoa</taxon>
        <taxon>Platyhelminthes</taxon>
        <taxon>Trematoda</taxon>
        <taxon>Digenea</taxon>
        <taxon>Plagiorchiida</taxon>
        <taxon>Echinostomata</taxon>
        <taxon>Echinostomatoidea</taxon>
        <taxon>Fasciolidae</taxon>
        <taxon>Fasciolopsis</taxon>
    </lineage>
</organism>
<evidence type="ECO:0000256" key="1">
    <source>
        <dbReference type="PROSITE-ProRule" id="PRU00042"/>
    </source>
</evidence>
<evidence type="ECO:0000313" key="4">
    <source>
        <dbReference type="EMBL" id="KAA0198260.1"/>
    </source>
</evidence>
<name>A0A8E0VNR6_9TREM</name>
<dbReference type="SUPFAM" id="SSF57667">
    <property type="entry name" value="beta-beta-alpha zinc fingers"/>
    <property type="match status" value="1"/>
</dbReference>
<dbReference type="OrthoDB" id="6231698at2759"/>
<reference evidence="4" key="1">
    <citation type="submission" date="2019-05" db="EMBL/GenBank/DDBJ databases">
        <title>Annotation for the trematode Fasciolopsis buski.</title>
        <authorList>
            <person name="Choi Y.-J."/>
        </authorList>
    </citation>
    <scope>NUCLEOTIDE SEQUENCE</scope>
    <source>
        <strain evidence="4">HT</strain>
        <tissue evidence="4">Whole worm</tissue>
    </source>
</reference>
<feature type="region of interest" description="Disordered" evidence="2">
    <location>
        <begin position="161"/>
        <end position="180"/>
    </location>
</feature>